<dbReference type="InterPro" id="IPR005151">
    <property type="entry name" value="Tail-specific_protease"/>
</dbReference>
<keyword evidence="6 7" id="KW-0720">Serine protease</keyword>
<evidence type="ECO:0000259" key="11">
    <source>
        <dbReference type="Pfam" id="PF03572"/>
    </source>
</evidence>
<dbReference type="PANTHER" id="PTHR43253">
    <property type="entry name" value="TRICORN PROTEASE HOMOLOG 2-RELATED"/>
    <property type="match status" value="1"/>
</dbReference>
<evidence type="ECO:0000256" key="3">
    <source>
        <dbReference type="ARBA" id="ARBA00022490"/>
    </source>
</evidence>
<dbReference type="InterPro" id="IPR029414">
    <property type="entry name" value="Tricorn_PDZ"/>
</dbReference>
<dbReference type="InterPro" id="IPR012393">
    <property type="entry name" value="Tricorn_protease"/>
</dbReference>
<dbReference type="SUPFAM" id="SSF52096">
    <property type="entry name" value="ClpP/crotonase"/>
    <property type="match status" value="1"/>
</dbReference>
<feature type="domain" description="Tricorn protease PDZ" evidence="13">
    <location>
        <begin position="809"/>
        <end position="864"/>
    </location>
</feature>
<keyword evidence="5 7" id="KW-0378">Hydrolase</keyword>
<dbReference type="RefSeq" id="WP_095072333.1">
    <property type="nucleotide sequence ID" value="NZ_LT899436.1"/>
</dbReference>
<feature type="compositionally biased region" description="Basic and acidic residues" evidence="10">
    <location>
        <begin position="575"/>
        <end position="588"/>
    </location>
</feature>
<feature type="site" description="Transition state stabilizer; via amide nitrogen" evidence="9">
    <location>
        <position position="988"/>
    </location>
</feature>
<dbReference type="EC" id="3.4.21.-" evidence="7"/>
<evidence type="ECO:0000259" key="12">
    <source>
        <dbReference type="Pfam" id="PF14684"/>
    </source>
</evidence>
<dbReference type="Pfam" id="PF14685">
    <property type="entry name" value="PDZ_Tricorn"/>
    <property type="match status" value="1"/>
</dbReference>
<dbReference type="Gene3D" id="3.90.226.10">
    <property type="entry name" value="2-enoyl-CoA Hydratase, Chain A, domain 1"/>
    <property type="match status" value="1"/>
</dbReference>
<feature type="active site" description="Charge relay system" evidence="8">
    <location>
        <position position="770"/>
    </location>
</feature>
<evidence type="ECO:0000256" key="7">
    <source>
        <dbReference type="PIRNR" id="PIRNR036421"/>
    </source>
</evidence>
<evidence type="ECO:0000256" key="8">
    <source>
        <dbReference type="PIRSR" id="PIRSR036421-1"/>
    </source>
</evidence>
<dbReference type="InterPro" id="IPR029045">
    <property type="entry name" value="ClpP/crotonase-like_dom_sf"/>
</dbReference>
<feature type="active site" description="Nucleophile" evidence="8">
    <location>
        <position position="987"/>
    </location>
</feature>
<dbReference type="PIRSF" id="PIRSF036421">
    <property type="entry name" value="Tricorn_protease"/>
    <property type="match status" value="1"/>
</dbReference>
<feature type="active site" description="Charge relay system" evidence="8">
    <location>
        <position position="1043"/>
    </location>
</feature>
<evidence type="ECO:0000259" key="13">
    <source>
        <dbReference type="Pfam" id="PF14685"/>
    </source>
</evidence>
<dbReference type="GO" id="GO:0005737">
    <property type="term" value="C:cytoplasm"/>
    <property type="evidence" value="ECO:0007669"/>
    <property type="project" value="UniProtKB-SubCell"/>
</dbReference>
<dbReference type="SUPFAM" id="SSF69304">
    <property type="entry name" value="Tricorn protease N-terminal domain"/>
    <property type="match status" value="1"/>
</dbReference>
<name>A0A238UA44_9FLAO</name>
<comment type="function">
    <text evidence="7">Degrades oligopeptides.</text>
</comment>
<dbReference type="InterPro" id="IPR011042">
    <property type="entry name" value="6-blade_b-propeller_TolB-like"/>
</dbReference>
<accession>A0A238UA44</accession>
<dbReference type="Pfam" id="PF26550">
    <property type="entry name" value="Tricorn_2nd"/>
    <property type="match status" value="1"/>
</dbReference>
<dbReference type="Pfam" id="PF14684">
    <property type="entry name" value="Tricorn_C1"/>
    <property type="match status" value="1"/>
</dbReference>
<dbReference type="EMBL" id="LT899436">
    <property type="protein sequence ID" value="SNR16067.1"/>
    <property type="molecule type" value="Genomic_DNA"/>
</dbReference>
<evidence type="ECO:0000256" key="9">
    <source>
        <dbReference type="PIRSR" id="PIRSR036421-3"/>
    </source>
</evidence>
<dbReference type="Gene3D" id="2.120.10.30">
    <property type="entry name" value="TolB, C-terminal domain"/>
    <property type="match status" value="1"/>
</dbReference>
<dbReference type="CDD" id="cd07562">
    <property type="entry name" value="Peptidase_S41_TRI"/>
    <property type="match status" value="1"/>
</dbReference>
<dbReference type="Gene3D" id="2.30.42.10">
    <property type="match status" value="1"/>
</dbReference>
<sequence>MKYISIIFTLLTFNLFSQERPNWLRHSSISPDGKAIVFTYKGDLYKVPSAGGNAIQLTFHKAHDYKAIWSKDSKKIAFASNRYGNFDIYVMDARGGAAERLTFHSTNEIPFSFSADNKNIIFGAQRQDHVKHRQYPTGSQPELYSVPVSSGRVSQLLTVPAEDVQVSKDGKTMLYHDKKGGENEWRKHHKSSITRDIWSYDTNNKTHKMITSFEGEDRQPIFSEDEKSMYYLSEKSGTFNVHKMNLNNPNQDQQITSFKLHPVRFLSMGNGTLSFGYDGELYTMKEGQKPSKVNVTIRTQSIDNSDKFVSINGGVNEMAISPNGKEIAFIARGEVFVTSVNESFTKRLTNTPERERFVTWTPDGKSVVYSSERNGRWSIYKTEKVRKEEPFFFASTLIKETPLIENKSDNYLPEFSPDGSKIAFVEGRRTLKVMDLKSKKQVTLLTPKDLFHMRDGDKYYTWSPDSKWLLVGWSKTLSNSEVLLMAADGSKRVNLTESGYSDYYPKWVNGGKQMLWFSNRNGLKSYATSGQSQTDVYSMFFTQDAWDQFNLSDEDFKLMEAIKAEQKKNKKKDTSKKDKKDDKKDKKKTDKKKEVKLLTFDWDSMKDRTKRLTIHSSSLGDAVLSKKGDILYYLARFEGKMNLWSTNLRTKETKMVMRLNANFGSLQWDKDMKNLYLLNGGRISKIAPAKKSNKGIKINGEMELDTNAEREAMFDHVWLRTNAIFYHPDFHGINWKQMKKEYKKYLPSIGNSFEFSEMLSEMLGELNVSHAGAGYRNSIYNADATASLGIFMNYDHKDDGILIDEIIKDGPLDKSSLNVKAGMIIEKIDGATIDKNVDVAKYLNRKARKFVLLDITDPKTKKKQTITIKPISLGKEGSLLYKRWVKTNEKEVERLSNGKLGYVHIPGMSDGPYRSIYKDIMGKFFERKGMIIDTRFNGGGDLVADLAMFFTGVPFISYETEAKVVGGEPTSRWTKPTLTMFNESNYSDGHCYAAGYTDLKIGKTVGMPVPGTCSFAGWEGLPDGSYWGVVPVSAKDKSGRWMENNQTEPMIKIKNMPGIIDKGRDQQLERSVQEMLKDLK</sequence>
<evidence type="ECO:0000313" key="15">
    <source>
        <dbReference type="Proteomes" id="UP000215214"/>
    </source>
</evidence>
<evidence type="ECO:0000256" key="6">
    <source>
        <dbReference type="ARBA" id="ARBA00022825"/>
    </source>
</evidence>
<dbReference type="KEGG" id="tje:TJEJU_2382"/>
<dbReference type="AlphaFoldDB" id="A0A238UA44"/>
<reference evidence="14 15" key="1">
    <citation type="submission" date="2017-07" db="EMBL/GenBank/DDBJ databases">
        <authorList>
            <person name="Sun Z.S."/>
            <person name="Albrecht U."/>
            <person name="Echele G."/>
            <person name="Lee C.C."/>
        </authorList>
    </citation>
    <scope>NUCLEOTIDE SEQUENCE [LARGE SCALE GENOMIC DNA]</scope>
    <source>
        <strain evidence="15">type strain: KCTC 22618</strain>
    </source>
</reference>
<dbReference type="InterPro" id="IPR028204">
    <property type="entry name" value="Tricorn_C1"/>
</dbReference>
<dbReference type="Pfam" id="PF26549">
    <property type="entry name" value="Tricorn_N"/>
    <property type="match status" value="1"/>
</dbReference>
<dbReference type="InterPro" id="IPR036034">
    <property type="entry name" value="PDZ_sf"/>
</dbReference>
<dbReference type="GO" id="GO:0008236">
    <property type="term" value="F:serine-type peptidase activity"/>
    <property type="evidence" value="ECO:0007669"/>
    <property type="project" value="UniProtKB-UniRule"/>
</dbReference>
<evidence type="ECO:0000256" key="1">
    <source>
        <dbReference type="ARBA" id="ARBA00004496"/>
    </source>
</evidence>
<dbReference type="PANTHER" id="PTHR43253:SF1">
    <property type="entry name" value="TRICORN PROTEASE HOMOLOG 2-RELATED"/>
    <property type="match status" value="1"/>
</dbReference>
<keyword evidence="3 7" id="KW-0963">Cytoplasm</keyword>
<protein>
    <recommendedName>
        <fullName evidence="7">Tricorn protease homolog</fullName>
        <ecNumber evidence="7">3.4.21.-</ecNumber>
    </recommendedName>
</protein>
<feature type="domain" description="Tail specific protease" evidence="11">
    <location>
        <begin position="899"/>
        <end position="1052"/>
    </location>
</feature>
<evidence type="ECO:0000256" key="2">
    <source>
        <dbReference type="ARBA" id="ARBA00008524"/>
    </source>
</evidence>
<dbReference type="Gene3D" id="3.30.750.44">
    <property type="match status" value="1"/>
</dbReference>
<dbReference type="SUPFAM" id="SSF82171">
    <property type="entry name" value="DPP6 N-terminal domain-like"/>
    <property type="match status" value="1"/>
</dbReference>
<evidence type="ECO:0000256" key="10">
    <source>
        <dbReference type="SAM" id="MobiDB-lite"/>
    </source>
</evidence>
<dbReference type="Pfam" id="PF03572">
    <property type="entry name" value="Peptidase_S41"/>
    <property type="match status" value="1"/>
</dbReference>
<evidence type="ECO:0000313" key="14">
    <source>
        <dbReference type="EMBL" id="SNR16067.1"/>
    </source>
</evidence>
<dbReference type="OrthoDB" id="9815657at2"/>
<comment type="similarity">
    <text evidence="2 7">Belongs to the peptidase S41B family.</text>
</comment>
<dbReference type="SUPFAM" id="SSF50156">
    <property type="entry name" value="PDZ domain-like"/>
    <property type="match status" value="1"/>
</dbReference>
<feature type="domain" description="Tricorn protease C1" evidence="12">
    <location>
        <begin position="707"/>
        <end position="764"/>
    </location>
</feature>
<organism evidence="14 15">
    <name type="scientific">Tenacibaculum jejuense</name>
    <dbReference type="NCBI Taxonomy" id="584609"/>
    <lineage>
        <taxon>Bacteria</taxon>
        <taxon>Pseudomonadati</taxon>
        <taxon>Bacteroidota</taxon>
        <taxon>Flavobacteriia</taxon>
        <taxon>Flavobacteriales</taxon>
        <taxon>Flavobacteriaceae</taxon>
        <taxon>Tenacibaculum</taxon>
    </lineage>
</organism>
<dbReference type="Proteomes" id="UP000215214">
    <property type="component" value="Chromosome TJEJU"/>
</dbReference>
<keyword evidence="15" id="KW-1185">Reference proteome</keyword>
<evidence type="ECO:0000256" key="4">
    <source>
        <dbReference type="ARBA" id="ARBA00022670"/>
    </source>
</evidence>
<gene>
    <name evidence="14" type="ORF">TJEJU_2382</name>
</gene>
<evidence type="ECO:0000256" key="5">
    <source>
        <dbReference type="ARBA" id="ARBA00022801"/>
    </source>
</evidence>
<dbReference type="Gene3D" id="2.120.10.60">
    <property type="entry name" value="Tricorn protease N-terminal domain"/>
    <property type="match status" value="2"/>
</dbReference>
<proteinExistence type="inferred from homology"/>
<keyword evidence="4 7" id="KW-0645">Protease</keyword>
<comment type="subcellular location">
    <subcellularLocation>
        <location evidence="1 7">Cytoplasm</location>
    </subcellularLocation>
</comment>
<feature type="region of interest" description="Disordered" evidence="10">
    <location>
        <begin position="567"/>
        <end position="588"/>
    </location>
</feature>
<dbReference type="GO" id="GO:0006508">
    <property type="term" value="P:proteolysis"/>
    <property type="evidence" value="ECO:0007669"/>
    <property type="project" value="UniProtKB-UniRule"/>
</dbReference>